<dbReference type="Pfam" id="PF13424">
    <property type="entry name" value="TPR_12"/>
    <property type="match status" value="1"/>
</dbReference>
<feature type="repeat" description="TPR" evidence="8">
    <location>
        <begin position="674"/>
        <end position="707"/>
    </location>
</feature>
<dbReference type="Proteomes" id="UP000650467">
    <property type="component" value="Unassembled WGS sequence"/>
</dbReference>
<feature type="region of interest" description="Disordered" evidence="9">
    <location>
        <begin position="913"/>
        <end position="938"/>
    </location>
</feature>
<dbReference type="InterPro" id="IPR029489">
    <property type="entry name" value="OGT/SEC/SPY_C"/>
</dbReference>
<evidence type="ECO:0000256" key="4">
    <source>
        <dbReference type="ARBA" id="ARBA00022676"/>
    </source>
</evidence>
<dbReference type="Gene3D" id="1.25.40.10">
    <property type="entry name" value="Tetratricopeptide repeat domain"/>
    <property type="match status" value="6"/>
</dbReference>
<dbReference type="Pfam" id="PF13844">
    <property type="entry name" value="Glyco_transf_41"/>
    <property type="match status" value="2"/>
</dbReference>
<feature type="compositionally biased region" description="Polar residues" evidence="9">
    <location>
        <begin position="133"/>
        <end position="153"/>
    </location>
</feature>
<sequence length="1486" mass="152818">MCPASTDQLTAEAGANAVENRDCGNHQVPLRQLSGSPSLHNRSSDPERYGSQPHMPSSYPDSPASPNFRAQQQQQQQQQLHANRACEASPEPEQAACEAGAAAVQGASSAVGAGGRQEDVGAVAATGAGGRNPTLSAPSQHVQSSALAQSNDMQGRQQQQQQQRQQRQAEDGNQQGFTPGTDTAAGAPAQGYPPALPRGALLGSEQPLAPQHLLLQPPPPPQQQQQPALAAGPPLPLLAAAAAAAVAPVATLSYTPWGPVLPVVEVPAAPGGAGAAAVTNGLPSVLAAPAAGSVALPPFSPMATGTPVAAAAPVAAPPMAGGASAFAAVQPHIHVLHVQAHTALPGQQGLAQQQQQQQQAGAMGPAPQALGHGLQPQVLNMHPQMLQLSAPQQTQPLQSLQPQQTHLQPAQQQSIPFPPLAHQFGPSVLLPPPQLQPQLQPPQQLHLQLQPPQPQLQLAPHPQAHPQDQPPQPQPPAPAGALAATALAAADADATAAAQCRLAAVLRAGGKPAEAAALLDLVLVRQPGRVEALYQRAVCQQALGQAHEAQATYLRALAAAPDHTPSLTALGALYQAQGLLGEAVAAYRRAHELRPEDGAIREGLAVVLTDQGTKLKNAGAPVSEAVSRYQAAAALCPSYAPALYNLGVVAGELRQADASVDYYRAAIAAEPRYAQAHCNLGVLLRERGRLPEAVAAYEAALAAAPNFTIVRNNLAIALTDLGTHVKNEGRLDDGISLYERALSYAPRHADALYNLGVAYGEKGDLQRAAFMYEMALAFNPACAEAHNNLGVIAKERDNVERAVECYSAALAIRPHFPQSLNNLGVVLTAQGRAAEALALLSAAVAASPTYTEAHNNLGVLQRDVGCIPEALASYTRCLELDPACRNAGQNRLLALNYIYPGGRGGGGGAGLGGGRGGGSGGAGARRGGAGRGGAGNLESEEDLVCSAHREWGERFQAAIPPLPPPAPRERGWDPERPLRIGYISPDLFTHSVSYFSEAPLSHHSPARGFTHIVYSCVPKPDSKTARLRAATEAAGGVWRDAAALTEAELAEAVRADGVDLLLELTGHTANNRLGVMARRPAPVQATWIGYPNSTGLAAVDYRITDAICDPYDTKQTFVEELVRLPGCFLCYTPAADAPPVSPPPCLHNGYITFGSFNNLAKITPQVLRVWAAILAAVPRSRLVLKNKPFACEAARSHLLRQLAALGVEAWRVDLLPLAPGNAQHLAQYALMDISLDPFPYAGTTTTTESLYMGVPTLTLAGRCHAHNVGVSLLTAVGLHPLRPRGSGGGGGTGGTPGSSGCGGGSVAPGLSLGGGSGGASGCPTSPASPADSGSPQSLSQGGSPVHQAPAAALQRQPPAGAAAAAGAFSGGSSLGGYGSGSCGGGVGGLPGTVGCGASWVARSEEEYVALAAAHAVDFQALADLRASLRGRMLASPMCDAPSFIRRLEGVYRGLWRRHCALMAGDAAAAAAAAQSVGIDLSRRRGT</sequence>
<feature type="region of interest" description="Disordered" evidence="9">
    <location>
        <begin position="1282"/>
        <end position="1356"/>
    </location>
</feature>
<keyword evidence="12" id="KW-1185">Reference proteome</keyword>
<feature type="domain" description="O-GlcNAc transferase C-terminal" evidence="10">
    <location>
        <begin position="1148"/>
        <end position="1279"/>
    </location>
</feature>
<proteinExistence type="inferred from homology"/>
<evidence type="ECO:0000256" key="6">
    <source>
        <dbReference type="ARBA" id="ARBA00022737"/>
    </source>
</evidence>
<dbReference type="OrthoDB" id="9991317at2759"/>
<feature type="domain" description="O-GlcNAc transferase C-terminal" evidence="10">
    <location>
        <begin position="976"/>
        <end position="1129"/>
    </location>
</feature>
<feature type="repeat" description="TPR" evidence="8">
    <location>
        <begin position="749"/>
        <end position="782"/>
    </location>
</feature>
<dbReference type="PROSITE" id="PS50293">
    <property type="entry name" value="TPR_REGION"/>
    <property type="match status" value="1"/>
</dbReference>
<dbReference type="InterPro" id="IPR019734">
    <property type="entry name" value="TPR_rpt"/>
</dbReference>
<evidence type="ECO:0000256" key="9">
    <source>
        <dbReference type="SAM" id="MobiDB-lite"/>
    </source>
</evidence>
<reference evidence="11" key="1">
    <citation type="journal article" date="2020" name="bioRxiv">
        <title>Comparative genomics of Chlamydomonas.</title>
        <authorList>
            <person name="Craig R.J."/>
            <person name="Hasan A.R."/>
            <person name="Ness R.W."/>
            <person name="Keightley P.D."/>
        </authorList>
    </citation>
    <scope>NUCLEOTIDE SEQUENCE</scope>
    <source>
        <strain evidence="11">SAG 7.73</strain>
    </source>
</reference>
<feature type="repeat" description="TPR" evidence="8">
    <location>
        <begin position="715"/>
        <end position="748"/>
    </location>
</feature>
<feature type="repeat" description="TPR" evidence="8">
    <location>
        <begin position="640"/>
        <end position="673"/>
    </location>
</feature>
<dbReference type="SUPFAM" id="SSF48452">
    <property type="entry name" value="TPR-like"/>
    <property type="match status" value="3"/>
</dbReference>
<name>A0A835SVH1_CHLIN</name>
<comment type="caution">
    <text evidence="11">The sequence shown here is derived from an EMBL/GenBank/DDBJ whole genome shotgun (WGS) entry which is preliminary data.</text>
</comment>
<feature type="region of interest" description="Disordered" evidence="9">
    <location>
        <begin position="21"/>
        <end position="100"/>
    </location>
</feature>
<dbReference type="Gene3D" id="3.40.50.11380">
    <property type="match status" value="1"/>
</dbReference>
<feature type="repeat" description="TPR" evidence="8">
    <location>
        <begin position="564"/>
        <end position="597"/>
    </location>
</feature>
<evidence type="ECO:0000256" key="1">
    <source>
        <dbReference type="ARBA" id="ARBA00004922"/>
    </source>
</evidence>
<evidence type="ECO:0000259" key="10">
    <source>
        <dbReference type="Pfam" id="PF13844"/>
    </source>
</evidence>
<feature type="compositionally biased region" description="Low complexity" evidence="9">
    <location>
        <begin position="346"/>
        <end position="371"/>
    </location>
</feature>
<dbReference type="Pfam" id="PF13181">
    <property type="entry name" value="TPR_8"/>
    <property type="match status" value="1"/>
</dbReference>
<feature type="repeat" description="TPR" evidence="8">
    <location>
        <begin position="851"/>
        <end position="884"/>
    </location>
</feature>
<evidence type="ECO:0000313" key="11">
    <source>
        <dbReference type="EMBL" id="KAG2430578.1"/>
    </source>
</evidence>
<gene>
    <name evidence="11" type="ORF">HXX76_010096</name>
</gene>
<dbReference type="SMART" id="SM00028">
    <property type="entry name" value="TPR"/>
    <property type="match status" value="10"/>
</dbReference>
<organism evidence="11 12">
    <name type="scientific">Chlamydomonas incerta</name>
    <dbReference type="NCBI Taxonomy" id="51695"/>
    <lineage>
        <taxon>Eukaryota</taxon>
        <taxon>Viridiplantae</taxon>
        <taxon>Chlorophyta</taxon>
        <taxon>core chlorophytes</taxon>
        <taxon>Chlorophyceae</taxon>
        <taxon>CS clade</taxon>
        <taxon>Chlamydomonadales</taxon>
        <taxon>Chlamydomonadaceae</taxon>
        <taxon>Chlamydomonas</taxon>
    </lineage>
</organism>
<comment type="similarity">
    <text evidence="2">Belongs to the glycosyltransferase 41 family. O-GlcNAc transferase subfamily.</text>
</comment>
<evidence type="ECO:0000256" key="8">
    <source>
        <dbReference type="PROSITE-ProRule" id="PRU00339"/>
    </source>
</evidence>
<dbReference type="EMBL" id="JAEHOC010000027">
    <property type="protein sequence ID" value="KAG2430578.1"/>
    <property type="molecule type" value="Genomic_DNA"/>
</dbReference>
<evidence type="ECO:0000256" key="3">
    <source>
        <dbReference type="ARBA" id="ARBA00011970"/>
    </source>
</evidence>
<feature type="compositionally biased region" description="Low complexity" evidence="9">
    <location>
        <begin position="436"/>
        <end position="467"/>
    </location>
</feature>
<feature type="compositionally biased region" description="Low complexity" evidence="9">
    <location>
        <begin position="154"/>
        <end position="193"/>
    </location>
</feature>
<evidence type="ECO:0000256" key="7">
    <source>
        <dbReference type="ARBA" id="ARBA00022803"/>
    </source>
</evidence>
<protein>
    <recommendedName>
        <fullName evidence="3">protein O-GlcNAc transferase</fullName>
        <ecNumber evidence="3">2.4.1.255</ecNumber>
    </recommendedName>
</protein>
<feature type="repeat" description="TPR" evidence="8">
    <location>
        <begin position="783"/>
        <end position="816"/>
    </location>
</feature>
<evidence type="ECO:0000256" key="5">
    <source>
        <dbReference type="ARBA" id="ARBA00022679"/>
    </source>
</evidence>
<feature type="region of interest" description="Disordered" evidence="9">
    <location>
        <begin position="346"/>
        <end position="373"/>
    </location>
</feature>
<accession>A0A835SVH1</accession>
<evidence type="ECO:0000256" key="2">
    <source>
        <dbReference type="ARBA" id="ARBA00005386"/>
    </source>
</evidence>
<dbReference type="Pfam" id="PF13432">
    <property type="entry name" value="TPR_16"/>
    <property type="match status" value="2"/>
</dbReference>
<feature type="compositionally biased region" description="Pro residues" evidence="9">
    <location>
        <begin position="468"/>
        <end position="478"/>
    </location>
</feature>
<dbReference type="Pfam" id="PF13174">
    <property type="entry name" value="TPR_6"/>
    <property type="match status" value="1"/>
</dbReference>
<dbReference type="Gene3D" id="3.40.50.2000">
    <property type="entry name" value="Glycogen Phosphorylase B"/>
    <property type="match status" value="1"/>
</dbReference>
<keyword evidence="7 8" id="KW-0802">TPR repeat</keyword>
<evidence type="ECO:0000313" key="12">
    <source>
        <dbReference type="Proteomes" id="UP000650467"/>
    </source>
</evidence>
<feature type="compositionally biased region" description="Low complexity" evidence="9">
    <location>
        <begin position="392"/>
        <end position="413"/>
    </location>
</feature>
<keyword evidence="4" id="KW-0328">Glycosyltransferase</keyword>
<dbReference type="EC" id="2.4.1.255" evidence="3"/>
<keyword evidence="6" id="KW-0677">Repeat</keyword>
<dbReference type="InterPro" id="IPR051939">
    <property type="entry name" value="Glycosyltr_41/O-GlcNAc_trsf"/>
</dbReference>
<keyword evidence="5" id="KW-0808">Transferase</keyword>
<feature type="compositionally biased region" description="Low complexity" evidence="9">
    <location>
        <begin position="1321"/>
        <end position="1356"/>
    </location>
</feature>
<dbReference type="GO" id="GO:0097363">
    <property type="term" value="F:protein O-acetylglucosaminyltransferase activity"/>
    <property type="evidence" value="ECO:0007669"/>
    <property type="project" value="UniProtKB-EC"/>
</dbReference>
<dbReference type="PANTHER" id="PTHR44835">
    <property type="entry name" value="UDP-N-ACETYLGLUCOSAMINE--PEPTIDE N-ACETYLGLUCOSAMINYLTRANSFERASE SPINDLY-RELATED"/>
    <property type="match status" value="1"/>
</dbReference>
<feature type="compositionally biased region" description="Gly residues" evidence="9">
    <location>
        <begin position="913"/>
        <end position="935"/>
    </location>
</feature>
<feature type="region of interest" description="Disordered" evidence="9">
    <location>
        <begin position="125"/>
        <end position="202"/>
    </location>
</feature>
<dbReference type="InterPro" id="IPR011990">
    <property type="entry name" value="TPR-like_helical_dom_sf"/>
</dbReference>
<comment type="pathway">
    <text evidence="1">Protein modification; protein glycosylation.</text>
</comment>
<feature type="compositionally biased region" description="Gly residues" evidence="9">
    <location>
        <begin position="1285"/>
        <end position="1320"/>
    </location>
</feature>
<dbReference type="PROSITE" id="PS50005">
    <property type="entry name" value="TPR"/>
    <property type="match status" value="7"/>
</dbReference>
<dbReference type="PANTHER" id="PTHR44835:SF1">
    <property type="entry name" value="PROTEIN O-GLCNAC TRANSFERASE"/>
    <property type="match status" value="1"/>
</dbReference>
<feature type="region of interest" description="Disordered" evidence="9">
    <location>
        <begin position="392"/>
        <end position="481"/>
    </location>
</feature>